<dbReference type="KEGG" id="mcui:G8O30_11160"/>
<comment type="cofactor">
    <cofactor evidence="3">
        <name>Mg(2+)</name>
        <dbReference type="ChEBI" id="CHEBI:18420"/>
    </cofactor>
</comment>
<dbReference type="SUPFAM" id="SSF56784">
    <property type="entry name" value="HAD-like"/>
    <property type="match status" value="1"/>
</dbReference>
<dbReference type="SFLD" id="SFLDG01135">
    <property type="entry name" value="C1.5.6:_HAD__Beta-PGM__Phospha"/>
    <property type="match status" value="1"/>
</dbReference>
<dbReference type="GO" id="GO:0000287">
    <property type="term" value="F:magnesium ion binding"/>
    <property type="evidence" value="ECO:0007669"/>
    <property type="project" value="UniProtKB-UniRule"/>
</dbReference>
<dbReference type="PRINTS" id="PR00413">
    <property type="entry name" value="HADHALOGNASE"/>
</dbReference>
<protein>
    <recommendedName>
        <fullName evidence="3">Pyrophosphatase PpaX</fullName>
        <ecNumber evidence="3">3.6.1.1</ecNumber>
    </recommendedName>
</protein>
<dbReference type="CDD" id="cd02616">
    <property type="entry name" value="HAD_PPase"/>
    <property type="match status" value="1"/>
</dbReference>
<sequence>MATKPITTVLFDLDGTLINTNELIISSFLHTLNFDEPNRYTREDVLPFMGPPLEDSFMQVAPDRVQELVDRYRAFNLEKHDELVTAFEGVEEAVQQLHQNGYKLAIVSTKIGNVVLKGLKLMNLDSYFDVVISLDEVTHAKPHPEPLLKALEQLGSTPEEAIMVGDNHHDIEGGQNAGTLTAGVSWSAKGRDYLEKFNPTVILDDMRDLIAFIETYNREKN</sequence>
<reference evidence="4 5" key="1">
    <citation type="submission" date="2019-07" db="EMBL/GenBank/DDBJ databases">
        <title>Genome sequence of 2 isolates from Red Sea Mangroves.</title>
        <authorList>
            <person name="Sefrji F."/>
            <person name="Michoud G."/>
            <person name="Merlino G."/>
            <person name="Daffonchio D."/>
        </authorList>
    </citation>
    <scope>NUCLEOTIDE SEQUENCE [LARGE SCALE GENOMIC DNA]</scope>
    <source>
        <strain evidence="4 5">R1DC41</strain>
    </source>
</reference>
<keyword evidence="5" id="KW-1185">Reference proteome</keyword>
<dbReference type="GO" id="GO:0006281">
    <property type="term" value="P:DNA repair"/>
    <property type="evidence" value="ECO:0007669"/>
    <property type="project" value="TreeGrafter"/>
</dbReference>
<dbReference type="InterPro" id="IPR050155">
    <property type="entry name" value="HAD-like_hydrolase_sf"/>
</dbReference>
<feature type="active site" description="Nucleophile" evidence="3">
    <location>
        <position position="12"/>
    </location>
</feature>
<dbReference type="InterPro" id="IPR041492">
    <property type="entry name" value="HAD_2"/>
</dbReference>
<dbReference type="GO" id="GO:0004427">
    <property type="term" value="F:inorganic diphosphate phosphatase activity"/>
    <property type="evidence" value="ECO:0007669"/>
    <property type="project" value="UniProtKB-UniRule"/>
</dbReference>
<dbReference type="InterPro" id="IPR023733">
    <property type="entry name" value="Pyrophosphatase_Ppax"/>
</dbReference>
<dbReference type="GO" id="GO:0005829">
    <property type="term" value="C:cytosol"/>
    <property type="evidence" value="ECO:0007669"/>
    <property type="project" value="TreeGrafter"/>
</dbReference>
<evidence type="ECO:0000313" key="4">
    <source>
        <dbReference type="EMBL" id="QPC47465.1"/>
    </source>
</evidence>
<dbReference type="Gene3D" id="1.10.150.240">
    <property type="entry name" value="Putative phosphatase, domain 2"/>
    <property type="match status" value="1"/>
</dbReference>
<accession>A0A7S8HGI3</accession>
<dbReference type="InterPro" id="IPR036412">
    <property type="entry name" value="HAD-like_sf"/>
</dbReference>
<dbReference type="AlphaFoldDB" id="A0A7S8HGI3"/>
<name>A0A7S8HGI3_9BACI</name>
<dbReference type="InterPro" id="IPR023214">
    <property type="entry name" value="HAD_sf"/>
</dbReference>
<dbReference type="Gene3D" id="3.40.50.1000">
    <property type="entry name" value="HAD superfamily/HAD-like"/>
    <property type="match status" value="1"/>
</dbReference>
<gene>
    <name evidence="3 4" type="primary">ppaX</name>
    <name evidence="4" type="ORF">G8O30_11160</name>
</gene>
<comment type="similarity">
    <text evidence="3">Belongs to the HAD-like hydrolase superfamily. PpaX family.</text>
</comment>
<dbReference type="SFLD" id="SFLDS00003">
    <property type="entry name" value="Haloacid_Dehalogenase"/>
    <property type="match status" value="1"/>
</dbReference>
<dbReference type="SFLD" id="SFLDG01129">
    <property type="entry name" value="C1.5:_HAD__Beta-PGM__Phosphata"/>
    <property type="match status" value="1"/>
</dbReference>
<dbReference type="RefSeq" id="WP_239672135.1">
    <property type="nucleotide sequence ID" value="NZ_CP049742.1"/>
</dbReference>
<comment type="function">
    <text evidence="3">Hydrolyzes pyrophosphate formed during P-Ser-HPr dephosphorylation by HPrK/P. Might play a role in controlling the intracellular pyrophosphate pool.</text>
</comment>
<dbReference type="NCBIfam" id="TIGR01509">
    <property type="entry name" value="HAD-SF-IA-v3"/>
    <property type="match status" value="1"/>
</dbReference>
<evidence type="ECO:0000256" key="2">
    <source>
        <dbReference type="ARBA" id="ARBA00022842"/>
    </source>
</evidence>
<comment type="catalytic activity">
    <reaction evidence="3">
        <text>diphosphate + H2O = 2 phosphate + H(+)</text>
        <dbReference type="Rhea" id="RHEA:24576"/>
        <dbReference type="ChEBI" id="CHEBI:15377"/>
        <dbReference type="ChEBI" id="CHEBI:15378"/>
        <dbReference type="ChEBI" id="CHEBI:33019"/>
        <dbReference type="ChEBI" id="CHEBI:43474"/>
        <dbReference type="EC" id="3.6.1.1"/>
    </reaction>
</comment>
<dbReference type="PANTHER" id="PTHR43434:SF26">
    <property type="entry name" value="PYROPHOSPHATASE PPAX"/>
    <property type="match status" value="1"/>
</dbReference>
<organism evidence="4 5">
    <name type="scientific">Mangrovibacillus cuniculi</name>
    <dbReference type="NCBI Taxonomy" id="2593652"/>
    <lineage>
        <taxon>Bacteria</taxon>
        <taxon>Bacillati</taxon>
        <taxon>Bacillota</taxon>
        <taxon>Bacilli</taxon>
        <taxon>Bacillales</taxon>
        <taxon>Bacillaceae</taxon>
        <taxon>Mangrovibacillus</taxon>
    </lineage>
</organism>
<evidence type="ECO:0000256" key="1">
    <source>
        <dbReference type="ARBA" id="ARBA00022801"/>
    </source>
</evidence>
<proteinExistence type="inferred from homology"/>
<keyword evidence="2 3" id="KW-0460">Magnesium</keyword>
<dbReference type="NCBIfam" id="TIGR01549">
    <property type="entry name" value="HAD-SF-IA-v1"/>
    <property type="match status" value="1"/>
</dbReference>
<dbReference type="PANTHER" id="PTHR43434">
    <property type="entry name" value="PHOSPHOGLYCOLATE PHOSPHATASE"/>
    <property type="match status" value="1"/>
</dbReference>
<dbReference type="NCBIfam" id="NF009804">
    <property type="entry name" value="PRK13288.1"/>
    <property type="match status" value="1"/>
</dbReference>
<dbReference type="HAMAP" id="MF_01250">
    <property type="entry name" value="Pyrophosphat_PpaX"/>
    <property type="match status" value="1"/>
</dbReference>
<keyword evidence="1 3" id="KW-0378">Hydrolase</keyword>
<dbReference type="GO" id="GO:0008967">
    <property type="term" value="F:phosphoglycolate phosphatase activity"/>
    <property type="evidence" value="ECO:0007669"/>
    <property type="project" value="TreeGrafter"/>
</dbReference>
<dbReference type="FunFam" id="3.40.50.1000:FF:000022">
    <property type="entry name" value="Phosphoglycolate phosphatase"/>
    <property type="match status" value="1"/>
</dbReference>
<dbReference type="InterPro" id="IPR023198">
    <property type="entry name" value="PGP-like_dom2"/>
</dbReference>
<evidence type="ECO:0000313" key="5">
    <source>
        <dbReference type="Proteomes" id="UP000593626"/>
    </source>
</evidence>
<evidence type="ECO:0000256" key="3">
    <source>
        <dbReference type="HAMAP-Rule" id="MF_01250"/>
    </source>
</evidence>
<dbReference type="Pfam" id="PF13419">
    <property type="entry name" value="HAD_2"/>
    <property type="match status" value="1"/>
</dbReference>
<dbReference type="Proteomes" id="UP000593626">
    <property type="component" value="Chromosome"/>
</dbReference>
<dbReference type="EC" id="3.6.1.1" evidence="3"/>
<dbReference type="InterPro" id="IPR006439">
    <property type="entry name" value="HAD-SF_hydro_IA"/>
</dbReference>
<dbReference type="EMBL" id="CP049742">
    <property type="protein sequence ID" value="QPC47465.1"/>
    <property type="molecule type" value="Genomic_DNA"/>
</dbReference>